<dbReference type="EMBL" id="GBXM01006155">
    <property type="protein sequence ID" value="JAI02423.1"/>
    <property type="molecule type" value="Transcribed_RNA"/>
</dbReference>
<name>A0A0E9XI73_ANGAN</name>
<reference evidence="1" key="1">
    <citation type="submission" date="2014-11" db="EMBL/GenBank/DDBJ databases">
        <authorList>
            <person name="Amaro Gonzalez C."/>
        </authorList>
    </citation>
    <scope>NUCLEOTIDE SEQUENCE</scope>
</reference>
<protein>
    <submittedName>
        <fullName evidence="1">Uncharacterized protein</fullName>
    </submittedName>
</protein>
<dbReference type="AlphaFoldDB" id="A0A0E9XI73"/>
<sequence length="21" mass="2658">MFYKRLIIRRSRSIRVSIFES</sequence>
<reference evidence="1" key="2">
    <citation type="journal article" date="2015" name="Fish Shellfish Immunol.">
        <title>Early steps in the European eel (Anguilla anguilla)-Vibrio vulnificus interaction in the gills: Role of the RtxA13 toxin.</title>
        <authorList>
            <person name="Callol A."/>
            <person name="Pajuelo D."/>
            <person name="Ebbesson L."/>
            <person name="Teles M."/>
            <person name="MacKenzie S."/>
            <person name="Amaro C."/>
        </authorList>
    </citation>
    <scope>NUCLEOTIDE SEQUENCE</scope>
</reference>
<evidence type="ECO:0000313" key="1">
    <source>
        <dbReference type="EMBL" id="JAI02423.1"/>
    </source>
</evidence>
<proteinExistence type="predicted"/>
<accession>A0A0E9XI73</accession>
<organism evidence="1">
    <name type="scientific">Anguilla anguilla</name>
    <name type="common">European freshwater eel</name>
    <name type="synonym">Muraena anguilla</name>
    <dbReference type="NCBI Taxonomy" id="7936"/>
    <lineage>
        <taxon>Eukaryota</taxon>
        <taxon>Metazoa</taxon>
        <taxon>Chordata</taxon>
        <taxon>Craniata</taxon>
        <taxon>Vertebrata</taxon>
        <taxon>Euteleostomi</taxon>
        <taxon>Actinopterygii</taxon>
        <taxon>Neopterygii</taxon>
        <taxon>Teleostei</taxon>
        <taxon>Anguilliformes</taxon>
        <taxon>Anguillidae</taxon>
        <taxon>Anguilla</taxon>
    </lineage>
</organism>